<dbReference type="PANTHER" id="PTHR43221:SF3">
    <property type="entry name" value="SLL1280 PROTEIN"/>
    <property type="match status" value="1"/>
</dbReference>
<feature type="domain" description="Peptidase M48" evidence="12">
    <location>
        <begin position="153"/>
        <end position="234"/>
    </location>
</feature>
<dbReference type="Pfam" id="PF01435">
    <property type="entry name" value="Peptidase_M48"/>
    <property type="match status" value="2"/>
</dbReference>
<dbReference type="GO" id="GO:0006508">
    <property type="term" value="P:proteolysis"/>
    <property type="evidence" value="ECO:0007669"/>
    <property type="project" value="UniProtKB-KW"/>
</dbReference>
<evidence type="ECO:0000259" key="12">
    <source>
        <dbReference type="Pfam" id="PF01435"/>
    </source>
</evidence>
<keyword evidence="4" id="KW-0479">Metal-binding</keyword>
<dbReference type="Gene3D" id="3.30.2010.10">
    <property type="entry name" value="Metalloproteases ('zincins'), catalytic domain"/>
    <property type="match status" value="1"/>
</dbReference>
<evidence type="ECO:0000256" key="6">
    <source>
        <dbReference type="ARBA" id="ARBA00022833"/>
    </source>
</evidence>
<protein>
    <recommendedName>
        <fullName evidence="12">Peptidase M48 domain-containing protein</fullName>
    </recommendedName>
</protein>
<dbReference type="EMBL" id="LCMI01000005">
    <property type="protein sequence ID" value="KKU33246.1"/>
    <property type="molecule type" value="Genomic_DNA"/>
</dbReference>
<comment type="caution">
    <text evidence="13">The sequence shown here is derived from an EMBL/GenBank/DDBJ whole genome shotgun (WGS) entry which is preliminary data.</text>
</comment>
<organism evidence="13 14">
    <name type="scientific">Candidatus Collierbacteria bacterium GW2011_GWA2_46_26</name>
    <dbReference type="NCBI Taxonomy" id="1618381"/>
    <lineage>
        <taxon>Bacteria</taxon>
        <taxon>Candidatus Collieribacteriota</taxon>
    </lineage>
</organism>
<reference evidence="13 14" key="1">
    <citation type="journal article" date="2015" name="Nature">
        <title>rRNA introns, odd ribosomes, and small enigmatic genomes across a large radiation of phyla.</title>
        <authorList>
            <person name="Brown C.T."/>
            <person name="Hug L.A."/>
            <person name="Thomas B.C."/>
            <person name="Sharon I."/>
            <person name="Castelle C.J."/>
            <person name="Singh A."/>
            <person name="Wilkins M.J."/>
            <person name="Williams K.H."/>
            <person name="Banfield J.F."/>
        </authorList>
    </citation>
    <scope>NUCLEOTIDE SEQUENCE [LARGE SCALE GENOMIC DNA]</scope>
</reference>
<evidence type="ECO:0000256" key="4">
    <source>
        <dbReference type="ARBA" id="ARBA00022723"/>
    </source>
</evidence>
<keyword evidence="9 11" id="KW-0472">Membrane</keyword>
<dbReference type="AlphaFoldDB" id="A0A0G1PKJ2"/>
<comment type="similarity">
    <text evidence="10">Belongs to the peptidase M48 family.</text>
</comment>
<accession>A0A0G1PKJ2</accession>
<evidence type="ECO:0000256" key="8">
    <source>
        <dbReference type="ARBA" id="ARBA00023049"/>
    </source>
</evidence>
<keyword evidence="6 10" id="KW-0862">Zinc</keyword>
<feature type="domain" description="Peptidase M48" evidence="12">
    <location>
        <begin position="62"/>
        <end position="138"/>
    </location>
</feature>
<evidence type="ECO:0000256" key="3">
    <source>
        <dbReference type="ARBA" id="ARBA00022692"/>
    </source>
</evidence>
<evidence type="ECO:0000256" key="10">
    <source>
        <dbReference type="RuleBase" id="RU003983"/>
    </source>
</evidence>
<dbReference type="GO" id="GO:0046872">
    <property type="term" value="F:metal ion binding"/>
    <property type="evidence" value="ECO:0007669"/>
    <property type="project" value="UniProtKB-KW"/>
</dbReference>
<comment type="cofactor">
    <cofactor evidence="10">
        <name>Zn(2+)</name>
        <dbReference type="ChEBI" id="CHEBI:29105"/>
    </cofactor>
    <text evidence="10">Binds 1 zinc ion per subunit.</text>
</comment>
<proteinExistence type="inferred from homology"/>
<keyword evidence="1" id="KW-1003">Cell membrane</keyword>
<dbReference type="InterPro" id="IPR001915">
    <property type="entry name" value="Peptidase_M48"/>
</dbReference>
<evidence type="ECO:0000313" key="14">
    <source>
        <dbReference type="Proteomes" id="UP000034794"/>
    </source>
</evidence>
<evidence type="ECO:0000256" key="7">
    <source>
        <dbReference type="ARBA" id="ARBA00022989"/>
    </source>
</evidence>
<keyword evidence="3 11" id="KW-0812">Transmembrane</keyword>
<keyword evidence="2 10" id="KW-0645">Protease</keyword>
<dbReference type="Proteomes" id="UP000034794">
    <property type="component" value="Unassembled WGS sequence"/>
</dbReference>
<gene>
    <name evidence="13" type="ORF">UX47_C0005G0048</name>
</gene>
<dbReference type="InterPro" id="IPR050083">
    <property type="entry name" value="HtpX_protease"/>
</dbReference>
<sequence>MFRNSGEFISLFISFSLLILLGWALSLISVYFVLFMIVIGIVFIQLQQFYYLGDSVRVHSNQFPEIFEILLEYSKMLGVRKANIYIKQDPSLNAWTLGISTCTVVLTSALVEQLSTKELRFVVAHELGHFKAGHTKITSLTSPLGMNNPFSNLVMGFYERQTEYTSDRCGLVLTRNIDSAVSSLIKLSIGAELYKKLNVDGYIQQLNVAGGFGLKLGELLSNHPLTTNRIKAMTYFWNKNFINK</sequence>
<evidence type="ECO:0000256" key="1">
    <source>
        <dbReference type="ARBA" id="ARBA00022475"/>
    </source>
</evidence>
<name>A0A0G1PKJ2_9BACT</name>
<dbReference type="PANTHER" id="PTHR43221">
    <property type="entry name" value="PROTEASE HTPX"/>
    <property type="match status" value="1"/>
</dbReference>
<feature type="transmembrane region" description="Helical" evidence="11">
    <location>
        <begin position="7"/>
        <end position="25"/>
    </location>
</feature>
<evidence type="ECO:0000256" key="11">
    <source>
        <dbReference type="SAM" id="Phobius"/>
    </source>
</evidence>
<keyword evidence="8 10" id="KW-0482">Metalloprotease</keyword>
<evidence type="ECO:0000256" key="2">
    <source>
        <dbReference type="ARBA" id="ARBA00022670"/>
    </source>
</evidence>
<keyword evidence="7 11" id="KW-1133">Transmembrane helix</keyword>
<evidence type="ECO:0000256" key="5">
    <source>
        <dbReference type="ARBA" id="ARBA00022801"/>
    </source>
</evidence>
<evidence type="ECO:0000256" key="9">
    <source>
        <dbReference type="ARBA" id="ARBA00023136"/>
    </source>
</evidence>
<dbReference type="GO" id="GO:0004222">
    <property type="term" value="F:metalloendopeptidase activity"/>
    <property type="evidence" value="ECO:0007669"/>
    <property type="project" value="InterPro"/>
</dbReference>
<dbReference type="CDD" id="cd07325">
    <property type="entry name" value="M48_Ste24p_like"/>
    <property type="match status" value="1"/>
</dbReference>
<evidence type="ECO:0000313" key="13">
    <source>
        <dbReference type="EMBL" id="KKU33246.1"/>
    </source>
</evidence>
<keyword evidence="5 10" id="KW-0378">Hydrolase</keyword>